<evidence type="ECO:0000256" key="1">
    <source>
        <dbReference type="SAM" id="MobiDB-lite"/>
    </source>
</evidence>
<dbReference type="Proteomes" id="UP000823775">
    <property type="component" value="Unassembled WGS sequence"/>
</dbReference>
<proteinExistence type="predicted"/>
<evidence type="ECO:0008006" key="4">
    <source>
        <dbReference type="Google" id="ProtNLM"/>
    </source>
</evidence>
<keyword evidence="3" id="KW-1185">Reference proteome</keyword>
<sequence>MRTTPGGYPGNIHDIGCRCAPISWKGFAASGEFFFLFFFFLFPLSMPLTPQRVTSRLSTFSDLSANADIAAKNANFDLKESNVSSVSSDKVEASVSEGMNFEDHEDECYGSDYESDGHHAFVGHVDAESVGCGREDEEYEDVSQQLTQLLRDGVGENNESSCKNAHSSGFSGVGGSHFFKNDWKYYRIPVHTESSDDFVKGCDEKADKIDHTDGKLLSPLFDKEKTTGDDEQRPIGAIHQGPVDQSGIPDVQEGYEKRYSDTEEEKFHLPRNRDEFYADGPKFVQDRVQVRSFGSSRGNFMRGRGRGSAGLKGSSHRGWNSGRDFERNRGEADYRFKHNRTAGTWESENERNDYDSRLDGAAFAGSRRRRPLNDLPSFRHPPAATVPNGREDAAVMGSQMLGRASRNISPSRCTGEDGSEYVGLRHSEKFVRDFPADISEDLFIVPICV</sequence>
<dbReference type="PANTHER" id="PTHR34536">
    <property type="entry name" value="DENTIN SIALOPHOSPHOPROTEIN-LIKE PROTEIN"/>
    <property type="match status" value="1"/>
</dbReference>
<evidence type="ECO:0000313" key="2">
    <source>
        <dbReference type="EMBL" id="MCD7463741.1"/>
    </source>
</evidence>
<dbReference type="PANTHER" id="PTHR34536:SF4">
    <property type="entry name" value="BTZ DOMAIN-CONTAINING PROTEIN"/>
    <property type="match status" value="1"/>
</dbReference>
<feature type="region of interest" description="Disordered" evidence="1">
    <location>
        <begin position="370"/>
        <end position="389"/>
    </location>
</feature>
<accession>A0ABS8SY63</accession>
<name>A0ABS8SY63_DATST</name>
<dbReference type="EMBL" id="JACEIK010000911">
    <property type="protein sequence ID" value="MCD7463741.1"/>
    <property type="molecule type" value="Genomic_DNA"/>
</dbReference>
<gene>
    <name evidence="2" type="ORF">HAX54_051310</name>
</gene>
<comment type="caution">
    <text evidence="2">The sequence shown here is derived from an EMBL/GenBank/DDBJ whole genome shotgun (WGS) entry which is preliminary data.</text>
</comment>
<organism evidence="2 3">
    <name type="scientific">Datura stramonium</name>
    <name type="common">Jimsonweed</name>
    <name type="synonym">Common thornapple</name>
    <dbReference type="NCBI Taxonomy" id="4076"/>
    <lineage>
        <taxon>Eukaryota</taxon>
        <taxon>Viridiplantae</taxon>
        <taxon>Streptophyta</taxon>
        <taxon>Embryophyta</taxon>
        <taxon>Tracheophyta</taxon>
        <taxon>Spermatophyta</taxon>
        <taxon>Magnoliopsida</taxon>
        <taxon>eudicotyledons</taxon>
        <taxon>Gunneridae</taxon>
        <taxon>Pentapetalae</taxon>
        <taxon>asterids</taxon>
        <taxon>lamiids</taxon>
        <taxon>Solanales</taxon>
        <taxon>Solanaceae</taxon>
        <taxon>Solanoideae</taxon>
        <taxon>Datureae</taxon>
        <taxon>Datura</taxon>
    </lineage>
</organism>
<feature type="region of interest" description="Disordered" evidence="1">
    <location>
        <begin position="219"/>
        <end position="249"/>
    </location>
</feature>
<reference evidence="2 3" key="1">
    <citation type="journal article" date="2021" name="BMC Genomics">
        <title>Datura genome reveals duplications of psychoactive alkaloid biosynthetic genes and high mutation rate following tissue culture.</title>
        <authorList>
            <person name="Rajewski A."/>
            <person name="Carter-House D."/>
            <person name="Stajich J."/>
            <person name="Litt A."/>
        </authorList>
    </citation>
    <scope>NUCLEOTIDE SEQUENCE [LARGE SCALE GENOMIC DNA]</scope>
    <source>
        <strain evidence="2">AR-01</strain>
    </source>
</reference>
<feature type="region of interest" description="Disordered" evidence="1">
    <location>
        <begin position="295"/>
        <end position="324"/>
    </location>
</feature>
<protein>
    <recommendedName>
        <fullName evidence="4">Btz domain-containing protein</fullName>
    </recommendedName>
</protein>
<feature type="compositionally biased region" description="Basic and acidic residues" evidence="1">
    <location>
        <begin position="221"/>
        <end position="233"/>
    </location>
</feature>
<evidence type="ECO:0000313" key="3">
    <source>
        <dbReference type="Proteomes" id="UP000823775"/>
    </source>
</evidence>